<feature type="transmembrane region" description="Helical" evidence="7">
    <location>
        <begin position="293"/>
        <end position="316"/>
    </location>
</feature>
<evidence type="ECO:0000256" key="2">
    <source>
        <dbReference type="ARBA" id="ARBA00022475"/>
    </source>
</evidence>
<feature type="transmembrane region" description="Helical" evidence="7">
    <location>
        <begin position="107"/>
        <end position="129"/>
    </location>
</feature>
<evidence type="ECO:0000256" key="4">
    <source>
        <dbReference type="ARBA" id="ARBA00022989"/>
    </source>
</evidence>
<feature type="transmembrane region" description="Helical" evidence="7">
    <location>
        <begin position="259"/>
        <end position="281"/>
    </location>
</feature>
<dbReference type="PANTHER" id="PTHR30213:SF0">
    <property type="entry name" value="UPF0761 MEMBRANE PROTEIN YIHY"/>
    <property type="match status" value="1"/>
</dbReference>
<dbReference type="GO" id="GO:0005886">
    <property type="term" value="C:plasma membrane"/>
    <property type="evidence" value="ECO:0007669"/>
    <property type="project" value="UniProtKB-SubCell"/>
</dbReference>
<dbReference type="PANTHER" id="PTHR30213">
    <property type="entry name" value="INNER MEMBRANE PROTEIN YHJD"/>
    <property type="match status" value="1"/>
</dbReference>
<keyword evidence="4 7" id="KW-1133">Transmembrane helix</keyword>
<protein>
    <submittedName>
        <fullName evidence="8">Ribonuclease BN</fullName>
    </submittedName>
</protein>
<dbReference type="Pfam" id="PF03631">
    <property type="entry name" value="Virul_fac_BrkB"/>
    <property type="match status" value="1"/>
</dbReference>
<name>D5QB02_NOVHA</name>
<gene>
    <name evidence="8" type="ORF">GXY_01378</name>
</gene>
<dbReference type="NCBIfam" id="TIGR00765">
    <property type="entry name" value="yihY_not_rbn"/>
    <property type="match status" value="1"/>
</dbReference>
<dbReference type="InterPro" id="IPR017039">
    <property type="entry name" value="Virul_fac_BrkB"/>
</dbReference>
<feature type="region of interest" description="Disordered" evidence="6">
    <location>
        <begin position="1"/>
        <end position="73"/>
    </location>
</feature>
<feature type="transmembrane region" description="Helical" evidence="7">
    <location>
        <begin position="173"/>
        <end position="195"/>
    </location>
</feature>
<evidence type="ECO:0000256" key="6">
    <source>
        <dbReference type="SAM" id="MobiDB-lite"/>
    </source>
</evidence>
<sequence length="397" mass="42447">MGKTDQNIVVIHFPSPAGTQDRGAGMASPGADSRDPSDQNLDNALISSSPDQIEVTPSVTPAPPVAGRATKNAPDMNDALHRHILPVMKQVATNIASDQITLAAAGCAFYATLSLFPAMSTMISIYGLLFDPQTVEPQLVVLRNLLPPAAYDLICDRIHVLVAQSHSSLTLNLIVSTTIAMWSASAATRSLLLAMNVAYNTPETRSFLRFQAMGMIMTLCAICGGILTLALMVALPILLDYLPQKLSLAPPPGSLELLVRMGGPALMLLFVLSGCSLLYRFGPNRRSPSWRCILPGSVAATLLWLLTSFGFSYYVSHIAGYGATYGPLGAFVATMMWFYVSAYVVLLGAELNAGLEIQMCLRDNGPQMEGWSIARRSARHAPHDADARATPPQGEGS</sequence>
<accession>D5QB02</accession>
<keyword evidence="3 7" id="KW-0812">Transmembrane</keyword>
<comment type="subcellular location">
    <subcellularLocation>
        <location evidence="1">Cell membrane</location>
        <topology evidence="1">Multi-pass membrane protein</topology>
    </subcellularLocation>
</comment>
<evidence type="ECO:0000256" key="1">
    <source>
        <dbReference type="ARBA" id="ARBA00004651"/>
    </source>
</evidence>
<feature type="compositionally biased region" description="Polar residues" evidence="6">
    <location>
        <begin position="38"/>
        <end position="51"/>
    </location>
</feature>
<comment type="caution">
    <text evidence="8">The sequence shown here is derived from an EMBL/GenBank/DDBJ whole genome shotgun (WGS) entry which is preliminary data.</text>
</comment>
<evidence type="ECO:0000256" key="5">
    <source>
        <dbReference type="ARBA" id="ARBA00023136"/>
    </source>
</evidence>
<dbReference type="EMBL" id="ADTV01000003">
    <property type="protein sequence ID" value="EFG85875.1"/>
    <property type="molecule type" value="Genomic_DNA"/>
</dbReference>
<proteinExistence type="predicted"/>
<evidence type="ECO:0000313" key="9">
    <source>
        <dbReference type="Proteomes" id="UP000006468"/>
    </source>
</evidence>
<keyword evidence="5 7" id="KW-0472">Membrane</keyword>
<dbReference type="AlphaFoldDB" id="D5QB02"/>
<organism evidence="8 9">
    <name type="scientific">Novacetimonas hansenii ATCC 23769</name>
    <dbReference type="NCBI Taxonomy" id="714995"/>
    <lineage>
        <taxon>Bacteria</taxon>
        <taxon>Pseudomonadati</taxon>
        <taxon>Pseudomonadota</taxon>
        <taxon>Alphaproteobacteria</taxon>
        <taxon>Acetobacterales</taxon>
        <taxon>Acetobacteraceae</taxon>
        <taxon>Novacetimonas</taxon>
    </lineage>
</organism>
<dbReference type="Proteomes" id="UP000006468">
    <property type="component" value="Chromosome"/>
</dbReference>
<feature type="transmembrane region" description="Helical" evidence="7">
    <location>
        <begin position="216"/>
        <end position="239"/>
    </location>
</feature>
<reference evidence="8 9" key="1">
    <citation type="journal article" date="2010" name="J. Bacteriol.">
        <title>Genome sequence of a cellulose-producing bacterium, Gluconacetobacter hansenii ATCC 23769.</title>
        <authorList>
            <person name="Iyer P.R."/>
            <person name="Geib S.M."/>
            <person name="Catchmark J."/>
            <person name="Kao T.H."/>
            <person name="Tien M."/>
        </authorList>
    </citation>
    <scope>NUCLEOTIDE SEQUENCE [LARGE SCALE GENOMIC DNA]</scope>
    <source>
        <strain evidence="8 9">ATCC 23769</strain>
    </source>
</reference>
<dbReference type="HOGENOM" id="CLU_045539_0_0_5"/>
<evidence type="ECO:0000256" key="7">
    <source>
        <dbReference type="SAM" id="Phobius"/>
    </source>
</evidence>
<evidence type="ECO:0000256" key="3">
    <source>
        <dbReference type="ARBA" id="ARBA00022692"/>
    </source>
</evidence>
<keyword evidence="2" id="KW-1003">Cell membrane</keyword>
<evidence type="ECO:0000313" key="8">
    <source>
        <dbReference type="EMBL" id="EFG85875.1"/>
    </source>
</evidence>
<feature type="transmembrane region" description="Helical" evidence="7">
    <location>
        <begin position="328"/>
        <end position="349"/>
    </location>
</feature>